<accession>A0AAW1QT32</accession>
<name>A0AAW1QT32_9CHLO</name>
<gene>
    <name evidence="1" type="ORF">WJX72_011649</name>
</gene>
<keyword evidence="2" id="KW-1185">Reference proteome</keyword>
<protein>
    <submittedName>
        <fullName evidence="1">Uncharacterized protein</fullName>
    </submittedName>
</protein>
<reference evidence="1 2" key="1">
    <citation type="journal article" date="2024" name="Nat. Commun.">
        <title>Phylogenomics reveals the evolutionary origins of lichenization in chlorophyte algae.</title>
        <authorList>
            <person name="Puginier C."/>
            <person name="Libourel C."/>
            <person name="Otte J."/>
            <person name="Skaloud P."/>
            <person name="Haon M."/>
            <person name="Grisel S."/>
            <person name="Petersen M."/>
            <person name="Berrin J.G."/>
            <person name="Delaux P.M."/>
            <person name="Dal Grande F."/>
            <person name="Keller J."/>
        </authorList>
    </citation>
    <scope>NUCLEOTIDE SEQUENCE [LARGE SCALE GENOMIC DNA]</scope>
    <source>
        <strain evidence="1 2">SAG 2043</strain>
    </source>
</reference>
<evidence type="ECO:0000313" key="2">
    <source>
        <dbReference type="Proteomes" id="UP001489004"/>
    </source>
</evidence>
<dbReference type="AlphaFoldDB" id="A0AAW1QT32"/>
<proteinExistence type="predicted"/>
<evidence type="ECO:0000313" key="1">
    <source>
        <dbReference type="EMBL" id="KAK9824603.1"/>
    </source>
</evidence>
<dbReference type="Proteomes" id="UP001489004">
    <property type="component" value="Unassembled WGS sequence"/>
</dbReference>
<dbReference type="EMBL" id="JALJOR010000002">
    <property type="protein sequence ID" value="KAK9824603.1"/>
    <property type="molecule type" value="Genomic_DNA"/>
</dbReference>
<sequence>MTKLQVTDAAVARDIQQALSGSAKEPVFEPWQPTAAEPRILDIQQPWVPQPTSWLAEGFIVQMDVEPLNNTTLADLRMMLQTVKGDLLLVFMQACKAKSDKKLPSALEMARRIDALKQAVSRWRKTVVGAPELEVIFAWATTARAPKSLHKLAKQRSDFVLFDQTTMDEWCPLAHRMPLLYNENAAVSGVVQGIMHILEITNPEKYSRPQPADDEQ</sequence>
<organism evidence="1 2">
    <name type="scientific">[Myrmecia] bisecta</name>
    <dbReference type="NCBI Taxonomy" id="41462"/>
    <lineage>
        <taxon>Eukaryota</taxon>
        <taxon>Viridiplantae</taxon>
        <taxon>Chlorophyta</taxon>
        <taxon>core chlorophytes</taxon>
        <taxon>Trebouxiophyceae</taxon>
        <taxon>Trebouxiales</taxon>
        <taxon>Trebouxiaceae</taxon>
        <taxon>Myrmecia</taxon>
    </lineage>
</organism>
<comment type="caution">
    <text evidence="1">The sequence shown here is derived from an EMBL/GenBank/DDBJ whole genome shotgun (WGS) entry which is preliminary data.</text>
</comment>